<keyword evidence="4" id="KW-0472">Membrane</keyword>
<accession>A0A7X3IF43</accession>
<feature type="transmembrane region" description="Helical" evidence="4">
    <location>
        <begin position="306"/>
        <end position="327"/>
    </location>
</feature>
<dbReference type="PROSITE" id="PS01124">
    <property type="entry name" value="HTH_ARAC_FAMILY_2"/>
    <property type="match status" value="1"/>
</dbReference>
<dbReference type="SUPFAM" id="SSF46689">
    <property type="entry name" value="Homeodomain-like"/>
    <property type="match status" value="2"/>
</dbReference>
<proteinExistence type="predicted"/>
<dbReference type="GO" id="GO:0043565">
    <property type="term" value="F:sequence-specific DNA binding"/>
    <property type="evidence" value="ECO:0007669"/>
    <property type="project" value="InterPro"/>
</dbReference>
<dbReference type="Proteomes" id="UP000460318">
    <property type="component" value="Unassembled WGS sequence"/>
</dbReference>
<sequence length="784" mass="89807">MMRAKWLGGAMRYRFYKYFLSYVAVIVVLLLIVGGIVYKGFFTTLSEEVQDHTIANLTGIKDAMDTKISEMNRMALQISSDPVLTPFMVEENGYALNRTVKELKTFKSTNMFIRDLLIYYPSQHPDRLYGSSGTYNADDFFEYVYKFTDWGKSNLDGIVTEMKAPMMKPIETVMVNKVNPMQLSVYIHPLSMNRENRYGTLLFLIEESSVRSIVQAALQHYDGFMYILDERNNQVFRLANGERDEAEAAINQRIMSGQSAKTVDTLSVHGRNYSIIRLQSNYNHWSYITVMPTDQFMGKVERSRMLFLYTISAVFVIGLLMAFALSLNNYRPLQRLITKLKIQYPIHDSPRQTDEYDLIYHAVGEISREKEGLLHRLNSQGAALKEQHLLSLLYGRMKPEDVEDTFAHSNVILDKPFFTVLMFLIDDCSKFKRSQTESMQLIVKYSLLKMIEDLSFESGAGYGIELPDNRGFVLLLNLNEGFDDMRHPAELAAKAKDLFRQYASLSVTAGIGGIYDDIGKTYQSFLEAGQAARYRFIQGGDRIILYEDIRHHDQKSVFWHPLEQESEIVRAIKGGRSNEAEAVICDIIGNIVRREIPLRAAELICFDIVNTIIKTFIELEIHSSEQGDGRLEDLLAAEFETMEELENMLIGLCRHLCSYIGKATEGKQTGLTEKILAYITDHYCDHSLSLDSISGQFGLSPSYVTRLFKETEGQSLMRYIDAMRMNRAKELLRCSDAPLKDIIAEVGYMDATNFIRKFKKNEGLTPIQYRTVVRADHNLEKMSL</sequence>
<dbReference type="InterPro" id="IPR041522">
    <property type="entry name" value="CdaR_GGDEF"/>
</dbReference>
<protein>
    <submittedName>
        <fullName evidence="6">Helix-turn-helix domain-containing protein</fullName>
    </submittedName>
</protein>
<dbReference type="Gene3D" id="1.10.10.60">
    <property type="entry name" value="Homeodomain-like"/>
    <property type="match status" value="2"/>
</dbReference>
<evidence type="ECO:0000256" key="3">
    <source>
        <dbReference type="ARBA" id="ARBA00023163"/>
    </source>
</evidence>
<dbReference type="GO" id="GO:0003700">
    <property type="term" value="F:DNA-binding transcription factor activity"/>
    <property type="evidence" value="ECO:0007669"/>
    <property type="project" value="InterPro"/>
</dbReference>
<dbReference type="EMBL" id="WUBI01000001">
    <property type="protein sequence ID" value="MWV42747.1"/>
    <property type="molecule type" value="Genomic_DNA"/>
</dbReference>
<evidence type="ECO:0000313" key="7">
    <source>
        <dbReference type="Proteomes" id="UP000460318"/>
    </source>
</evidence>
<organism evidence="6 7">
    <name type="scientific">Paenibacillus dendrobii</name>
    <dbReference type="NCBI Taxonomy" id="2691084"/>
    <lineage>
        <taxon>Bacteria</taxon>
        <taxon>Bacillati</taxon>
        <taxon>Bacillota</taxon>
        <taxon>Bacilli</taxon>
        <taxon>Bacillales</taxon>
        <taxon>Paenibacillaceae</taxon>
        <taxon>Paenibacillus</taxon>
    </lineage>
</organism>
<evidence type="ECO:0000256" key="1">
    <source>
        <dbReference type="ARBA" id="ARBA00023015"/>
    </source>
</evidence>
<evidence type="ECO:0000259" key="5">
    <source>
        <dbReference type="PROSITE" id="PS01124"/>
    </source>
</evidence>
<feature type="domain" description="HTH araC/xylS-type" evidence="5">
    <location>
        <begin position="673"/>
        <end position="772"/>
    </location>
</feature>
<keyword evidence="4" id="KW-0812">Transmembrane</keyword>
<dbReference type="PANTHER" id="PTHR43280:SF10">
    <property type="entry name" value="REGULATORY PROTEIN POCR"/>
    <property type="match status" value="1"/>
</dbReference>
<dbReference type="SMART" id="SM00342">
    <property type="entry name" value="HTH_ARAC"/>
    <property type="match status" value="1"/>
</dbReference>
<evidence type="ECO:0000256" key="4">
    <source>
        <dbReference type="SAM" id="Phobius"/>
    </source>
</evidence>
<dbReference type="Pfam" id="PF12833">
    <property type="entry name" value="HTH_18"/>
    <property type="match status" value="1"/>
</dbReference>
<dbReference type="PROSITE" id="PS00041">
    <property type="entry name" value="HTH_ARAC_FAMILY_1"/>
    <property type="match status" value="1"/>
</dbReference>
<evidence type="ECO:0000313" key="6">
    <source>
        <dbReference type="EMBL" id="MWV42747.1"/>
    </source>
</evidence>
<keyword evidence="2" id="KW-0238">DNA-binding</keyword>
<dbReference type="Pfam" id="PF17853">
    <property type="entry name" value="GGDEF_2"/>
    <property type="match status" value="1"/>
</dbReference>
<keyword evidence="4" id="KW-1133">Transmembrane helix</keyword>
<dbReference type="InterPro" id="IPR018062">
    <property type="entry name" value="HTH_AraC-typ_CS"/>
</dbReference>
<gene>
    <name evidence="6" type="ORF">GRF59_03825</name>
</gene>
<dbReference type="AlphaFoldDB" id="A0A7X3IF43"/>
<dbReference type="InterPro" id="IPR018060">
    <property type="entry name" value="HTH_AraC"/>
</dbReference>
<keyword evidence="3" id="KW-0804">Transcription</keyword>
<evidence type="ECO:0000256" key="2">
    <source>
        <dbReference type="ARBA" id="ARBA00023125"/>
    </source>
</evidence>
<comment type="caution">
    <text evidence="6">The sequence shown here is derived from an EMBL/GenBank/DDBJ whole genome shotgun (WGS) entry which is preliminary data.</text>
</comment>
<keyword evidence="1" id="KW-0805">Transcription regulation</keyword>
<name>A0A7X3IF43_9BACL</name>
<reference evidence="6 7" key="1">
    <citation type="submission" date="2019-12" db="EMBL/GenBank/DDBJ databases">
        <title>Paenibacillus sp. nov., an endophytic bacterium isolated from the stem of Dendrobium.</title>
        <authorList>
            <person name="Zhao R."/>
        </authorList>
    </citation>
    <scope>NUCLEOTIDE SEQUENCE [LARGE SCALE GENOMIC DNA]</scope>
    <source>
        <strain evidence="6 7">HJL G12</strain>
    </source>
</reference>
<keyword evidence="7" id="KW-1185">Reference proteome</keyword>
<feature type="transmembrane region" description="Helical" evidence="4">
    <location>
        <begin position="20"/>
        <end position="38"/>
    </location>
</feature>
<dbReference type="PANTHER" id="PTHR43280">
    <property type="entry name" value="ARAC-FAMILY TRANSCRIPTIONAL REGULATOR"/>
    <property type="match status" value="1"/>
</dbReference>
<dbReference type="InterPro" id="IPR009057">
    <property type="entry name" value="Homeodomain-like_sf"/>
</dbReference>